<dbReference type="EMBL" id="METQ01000036">
    <property type="protein sequence ID" value="OGC09185.1"/>
    <property type="molecule type" value="Genomic_DNA"/>
</dbReference>
<evidence type="ECO:0000313" key="2">
    <source>
        <dbReference type="Proteomes" id="UP000179095"/>
    </source>
</evidence>
<dbReference type="Proteomes" id="UP000179095">
    <property type="component" value="Unassembled WGS sequence"/>
</dbReference>
<name>A0A1F4RLW0_UNCSA</name>
<comment type="caution">
    <text evidence="1">The sequence shown here is derived from an EMBL/GenBank/DDBJ whole genome shotgun (WGS) entry which is preliminary data.</text>
</comment>
<dbReference type="STRING" id="1802568.A3F86_05525"/>
<organism evidence="1 2">
    <name type="scientific">candidate division WOR-1 bacterium RIFCSPLOWO2_12_FULL_45_9</name>
    <dbReference type="NCBI Taxonomy" id="1802568"/>
    <lineage>
        <taxon>Bacteria</taxon>
        <taxon>Bacillati</taxon>
        <taxon>Saganbacteria</taxon>
    </lineage>
</organism>
<evidence type="ECO:0000313" key="1">
    <source>
        <dbReference type="EMBL" id="OGC09185.1"/>
    </source>
</evidence>
<reference evidence="1 2" key="1">
    <citation type="journal article" date="2016" name="Nat. Commun.">
        <title>Thousands of microbial genomes shed light on interconnected biogeochemical processes in an aquifer system.</title>
        <authorList>
            <person name="Anantharaman K."/>
            <person name="Brown C.T."/>
            <person name="Hug L.A."/>
            <person name="Sharon I."/>
            <person name="Castelle C.J."/>
            <person name="Probst A.J."/>
            <person name="Thomas B.C."/>
            <person name="Singh A."/>
            <person name="Wilkins M.J."/>
            <person name="Karaoz U."/>
            <person name="Brodie E.L."/>
            <person name="Williams K.H."/>
            <person name="Hubbard S.S."/>
            <person name="Banfield J.F."/>
        </authorList>
    </citation>
    <scope>NUCLEOTIDE SEQUENCE [LARGE SCALE GENOMIC DNA]</scope>
</reference>
<gene>
    <name evidence="1" type="ORF">A3F86_05525</name>
</gene>
<sequence length="132" mass="14092">MNNSKNHLISIIANILKFIVKSCDNRLRRENMEASEISEIKRTEASDGAYELKDSGKCCIYYQEAACKLPGLRFKICNACPRASRFIKTNPVESVFSRIRALAVMFISNMGIGQGGVGGGAAGSGGAGRGGG</sequence>
<proteinExistence type="predicted"/>
<accession>A0A1F4RLW0</accession>
<dbReference type="AlphaFoldDB" id="A0A1F4RLW0"/>
<protein>
    <submittedName>
        <fullName evidence="1">Uncharacterized protein</fullName>
    </submittedName>
</protein>